<feature type="domain" description="YvlB/LiaX N-terminal" evidence="1">
    <location>
        <begin position="4"/>
        <end position="33"/>
    </location>
</feature>
<keyword evidence="3" id="KW-1185">Reference proteome</keyword>
<name>A0A9J6P7J9_9CLOT</name>
<reference evidence="2" key="1">
    <citation type="journal article" date="2021" name="mSystems">
        <title>Bacteria and Archaea Synergistically Convert Glycine Betaine to Biogenic Methane in the Formosa Cold Seep of the South China Sea.</title>
        <authorList>
            <person name="Li L."/>
            <person name="Zhang W."/>
            <person name="Zhang S."/>
            <person name="Song L."/>
            <person name="Sun Q."/>
            <person name="Zhang H."/>
            <person name="Xiang H."/>
            <person name="Dong X."/>
        </authorList>
    </citation>
    <scope>NUCLEOTIDE SEQUENCE</scope>
    <source>
        <strain evidence="2">ZWT</strain>
    </source>
</reference>
<protein>
    <recommendedName>
        <fullName evidence="1">YvlB/LiaX N-terminal domain-containing protein</fullName>
    </recommendedName>
</protein>
<evidence type="ECO:0000313" key="3">
    <source>
        <dbReference type="Proteomes" id="UP001056429"/>
    </source>
</evidence>
<accession>A0A9J6P7J9</accession>
<proteinExistence type="predicted"/>
<sequence length="144" mass="15660">MGSEIMKVLNMVQENKITAEEGATLIEAIKQGNESAEVVSDEIKENLVRTFDSDDAVQKIPGEKMLKIKVHSSDGEKVKITLPLKFIVGMINATGKMPTFNSNIKGFDSDELMNSILTAADSGMEGKILDVETDSGDQIKIVID</sequence>
<evidence type="ECO:0000313" key="2">
    <source>
        <dbReference type="EMBL" id="MCM1992850.1"/>
    </source>
</evidence>
<comment type="caution">
    <text evidence="2">The sequence shown here is derived from an EMBL/GenBank/DDBJ whole genome shotgun (WGS) entry which is preliminary data.</text>
</comment>
<dbReference type="RefSeq" id="WP_250862016.1">
    <property type="nucleotide sequence ID" value="NZ_JAGSOJ010000007.1"/>
</dbReference>
<dbReference type="InterPro" id="IPR053959">
    <property type="entry name" value="YvlB/LiaX_N"/>
</dbReference>
<dbReference type="Proteomes" id="UP001056429">
    <property type="component" value="Unassembled WGS sequence"/>
</dbReference>
<dbReference type="AlphaFoldDB" id="A0A9J6P7J9"/>
<organism evidence="2 3">
    <name type="scientific">Oceanirhabdus seepicola</name>
    <dbReference type="NCBI Taxonomy" id="2828781"/>
    <lineage>
        <taxon>Bacteria</taxon>
        <taxon>Bacillati</taxon>
        <taxon>Bacillota</taxon>
        <taxon>Clostridia</taxon>
        <taxon>Eubacteriales</taxon>
        <taxon>Clostridiaceae</taxon>
        <taxon>Oceanirhabdus</taxon>
    </lineage>
</organism>
<dbReference type="Pfam" id="PF22746">
    <property type="entry name" value="SHOCT-like_DUF2089-C"/>
    <property type="match status" value="1"/>
</dbReference>
<reference evidence="2" key="2">
    <citation type="submission" date="2021-04" db="EMBL/GenBank/DDBJ databases">
        <authorList>
            <person name="Dong X."/>
        </authorList>
    </citation>
    <scope>NUCLEOTIDE SEQUENCE</scope>
    <source>
        <strain evidence="2">ZWT</strain>
    </source>
</reference>
<gene>
    <name evidence="2" type="ORF">KDK92_24285</name>
</gene>
<dbReference type="EMBL" id="JAGSOJ010000007">
    <property type="protein sequence ID" value="MCM1992850.1"/>
    <property type="molecule type" value="Genomic_DNA"/>
</dbReference>
<evidence type="ECO:0000259" key="1">
    <source>
        <dbReference type="Pfam" id="PF22746"/>
    </source>
</evidence>